<protein>
    <recommendedName>
        <fullName evidence="4">GHKL domain-containing protein</fullName>
    </recommendedName>
</protein>
<sequence length="379" mass="43004">MLEDDFCIKLLPTLLEVLELFYFAEHFLTAKVSRAKRYLANVCFYLLDCGAIYCFQEAPPVKYAMVTLLIVLWARYVYQTSVINGVFLLCFQFSYGYSMDLFFVSIASFLGGDASTQPEHFAVLYTLIKAAELLIVVAVCRGCCRHRDASWQSNLRILAFPVCVLCVSVYLLSIVLEEPRYAAKLLGCIMLLLAVDILSIYLLEYLEERQYDAAFHTALKQNLQMINANIDSWKEAYMEQRRHTHDFQNKLLVLRGLASKEGTPVELQAYLNELLHDTRPCAYCLDTHRPIADALLSQKQALAKSDSVLHGFGLRNVLYVLDKNQAVIRSVTARRRIRSSSWRRSRLLDRYSGGIPAGTQGKGGERNDCFFGAETHPAG</sequence>
<organism evidence="2 3">
    <name type="scientific">Candidatus Faecalibacterium faecipullorum</name>
    <dbReference type="NCBI Taxonomy" id="2838578"/>
    <lineage>
        <taxon>Bacteria</taxon>
        <taxon>Bacillati</taxon>
        <taxon>Bacillota</taxon>
        <taxon>Clostridia</taxon>
        <taxon>Eubacteriales</taxon>
        <taxon>Oscillospiraceae</taxon>
        <taxon>Faecalibacterium</taxon>
    </lineage>
</organism>
<evidence type="ECO:0000313" key="3">
    <source>
        <dbReference type="Proteomes" id="UP000824211"/>
    </source>
</evidence>
<gene>
    <name evidence="2" type="ORF">H9771_01765</name>
</gene>
<evidence type="ECO:0000256" key="1">
    <source>
        <dbReference type="SAM" id="Phobius"/>
    </source>
</evidence>
<dbReference type="Proteomes" id="UP000824211">
    <property type="component" value="Unassembled WGS sequence"/>
</dbReference>
<reference evidence="2" key="1">
    <citation type="journal article" date="2021" name="PeerJ">
        <title>Extensive microbial diversity within the chicken gut microbiome revealed by metagenomics and culture.</title>
        <authorList>
            <person name="Gilroy R."/>
            <person name="Ravi A."/>
            <person name="Getino M."/>
            <person name="Pursley I."/>
            <person name="Horton D.L."/>
            <person name="Alikhan N.F."/>
            <person name="Baker D."/>
            <person name="Gharbi K."/>
            <person name="Hall N."/>
            <person name="Watson M."/>
            <person name="Adriaenssens E.M."/>
            <person name="Foster-Nyarko E."/>
            <person name="Jarju S."/>
            <person name="Secka A."/>
            <person name="Antonio M."/>
            <person name="Oren A."/>
            <person name="Chaudhuri R.R."/>
            <person name="La Ragione R."/>
            <person name="Hildebrand F."/>
            <person name="Pallen M.J."/>
        </authorList>
    </citation>
    <scope>NUCLEOTIDE SEQUENCE</scope>
    <source>
        <strain evidence="2">ChiHjej9B8-13557</strain>
    </source>
</reference>
<keyword evidence="1" id="KW-0472">Membrane</keyword>
<evidence type="ECO:0000313" key="2">
    <source>
        <dbReference type="EMBL" id="HJB58382.1"/>
    </source>
</evidence>
<name>A0A9D2MCZ3_9FIRM</name>
<dbReference type="AlphaFoldDB" id="A0A9D2MCZ3"/>
<keyword evidence="1" id="KW-0812">Transmembrane</keyword>
<feature type="transmembrane region" description="Helical" evidence="1">
    <location>
        <begin position="122"/>
        <end position="143"/>
    </location>
</feature>
<feature type="transmembrane region" description="Helical" evidence="1">
    <location>
        <begin position="155"/>
        <end position="175"/>
    </location>
</feature>
<proteinExistence type="predicted"/>
<feature type="transmembrane region" description="Helical" evidence="1">
    <location>
        <begin position="181"/>
        <end position="203"/>
    </location>
</feature>
<comment type="caution">
    <text evidence="2">The sequence shown here is derived from an EMBL/GenBank/DDBJ whole genome shotgun (WGS) entry which is preliminary data.</text>
</comment>
<dbReference type="EMBL" id="DWXX01000034">
    <property type="protein sequence ID" value="HJB58382.1"/>
    <property type="molecule type" value="Genomic_DNA"/>
</dbReference>
<reference evidence="2" key="2">
    <citation type="submission" date="2021-04" db="EMBL/GenBank/DDBJ databases">
        <authorList>
            <person name="Gilroy R."/>
        </authorList>
    </citation>
    <scope>NUCLEOTIDE SEQUENCE</scope>
    <source>
        <strain evidence="2">ChiHjej9B8-13557</strain>
    </source>
</reference>
<keyword evidence="1" id="KW-1133">Transmembrane helix</keyword>
<accession>A0A9D2MCZ3</accession>
<evidence type="ECO:0008006" key="4">
    <source>
        <dbReference type="Google" id="ProtNLM"/>
    </source>
</evidence>
<feature type="transmembrane region" description="Helical" evidence="1">
    <location>
        <begin position="85"/>
        <end position="110"/>
    </location>
</feature>